<dbReference type="OrthoDB" id="18749at2"/>
<dbReference type="GO" id="GO:0015173">
    <property type="term" value="F:aromatic amino acid transmembrane transporter activity"/>
    <property type="evidence" value="ECO:0007669"/>
    <property type="project" value="InterPro"/>
</dbReference>
<comment type="subcellular location">
    <subcellularLocation>
        <location evidence="1">Cell inner membrane</location>
        <topology evidence="1">Multi-pass membrane protein</topology>
    </subcellularLocation>
</comment>
<feature type="transmembrane region" description="Helical" evidence="10">
    <location>
        <begin position="12"/>
        <end position="37"/>
    </location>
</feature>
<evidence type="ECO:0000313" key="11">
    <source>
        <dbReference type="EMBL" id="GAC20957.1"/>
    </source>
</evidence>
<dbReference type="EMBL" id="BAEO01000058">
    <property type="protein sequence ID" value="GAC20957.1"/>
    <property type="molecule type" value="Genomic_DNA"/>
</dbReference>
<evidence type="ECO:0000256" key="7">
    <source>
        <dbReference type="ARBA" id="ARBA00022970"/>
    </source>
</evidence>
<dbReference type="STRING" id="493475.GARC_4010"/>
<dbReference type="eggNOG" id="COG0814">
    <property type="taxonomic scope" value="Bacteria"/>
</dbReference>
<keyword evidence="5" id="KW-0997">Cell inner membrane</keyword>
<evidence type="ECO:0000256" key="6">
    <source>
        <dbReference type="ARBA" id="ARBA00022692"/>
    </source>
</evidence>
<feature type="transmembrane region" description="Helical" evidence="10">
    <location>
        <begin position="289"/>
        <end position="310"/>
    </location>
</feature>
<feature type="transmembrane region" description="Helical" evidence="10">
    <location>
        <begin position="229"/>
        <end position="247"/>
    </location>
</feature>
<dbReference type="GO" id="GO:0005886">
    <property type="term" value="C:plasma membrane"/>
    <property type="evidence" value="ECO:0007669"/>
    <property type="project" value="UniProtKB-SubCell"/>
</dbReference>
<evidence type="ECO:0000256" key="3">
    <source>
        <dbReference type="ARBA" id="ARBA00022448"/>
    </source>
</evidence>
<evidence type="ECO:0000256" key="10">
    <source>
        <dbReference type="SAM" id="Phobius"/>
    </source>
</evidence>
<feature type="transmembrane region" description="Helical" evidence="10">
    <location>
        <begin position="383"/>
        <end position="406"/>
    </location>
</feature>
<evidence type="ECO:0000256" key="1">
    <source>
        <dbReference type="ARBA" id="ARBA00004429"/>
    </source>
</evidence>
<accession>K6YS22</accession>
<feature type="transmembrane region" description="Helical" evidence="10">
    <location>
        <begin position="347"/>
        <end position="371"/>
    </location>
</feature>
<dbReference type="InterPro" id="IPR018227">
    <property type="entry name" value="Amino_acid_transport_2"/>
</dbReference>
<keyword evidence="12" id="KW-1185">Reference proteome</keyword>
<dbReference type="PANTHER" id="PTHR46997:SF1">
    <property type="entry name" value="LOW AFFINITY TRYPTOPHAN PERMEASE-RELATED"/>
    <property type="match status" value="1"/>
</dbReference>
<feature type="transmembrane region" description="Helical" evidence="10">
    <location>
        <begin position="197"/>
        <end position="217"/>
    </location>
</feature>
<feature type="transmembrane region" description="Helical" evidence="10">
    <location>
        <begin position="43"/>
        <end position="65"/>
    </location>
</feature>
<organism evidence="11 12">
    <name type="scientific">Paraglaciecola arctica BSs20135</name>
    <dbReference type="NCBI Taxonomy" id="493475"/>
    <lineage>
        <taxon>Bacteria</taxon>
        <taxon>Pseudomonadati</taxon>
        <taxon>Pseudomonadota</taxon>
        <taxon>Gammaproteobacteria</taxon>
        <taxon>Alteromonadales</taxon>
        <taxon>Alteromonadaceae</taxon>
        <taxon>Paraglaciecola</taxon>
    </lineage>
</organism>
<gene>
    <name evidence="11" type="primary">mtr</name>
    <name evidence="11" type="ORF">GARC_4010</name>
</gene>
<dbReference type="PANTHER" id="PTHR46997">
    <property type="entry name" value="LOW AFFINITY TRYPTOPHAN PERMEASE-RELATED"/>
    <property type="match status" value="1"/>
</dbReference>
<dbReference type="AlphaFoldDB" id="K6YS22"/>
<keyword evidence="7" id="KW-0029">Amino-acid transport</keyword>
<evidence type="ECO:0000313" key="12">
    <source>
        <dbReference type="Proteomes" id="UP000006327"/>
    </source>
</evidence>
<name>K6YS22_9ALTE</name>
<feature type="transmembrane region" description="Helical" evidence="10">
    <location>
        <begin position="131"/>
        <end position="150"/>
    </location>
</feature>
<dbReference type="PRINTS" id="PR00166">
    <property type="entry name" value="AROAAPRMEASE"/>
</dbReference>
<keyword evidence="6 10" id="KW-0812">Transmembrane</keyword>
<sequence length="410" mass="44516">MVKTTPLWNGILLVAGGALGAGMFALPMVSAGAWIWWSTLGLFLVWGMTFVAAKLFVMVNFALIADTHNSLDHRSSFDSLVRYSLGLWWSRLNNVSIVFIMMILMYAYTSAGASIVDYSLKSVGLGIDDSYRRWLSIGFATLIAITVAFGTSLVSRVLLIFLVMMAIAFFVSALGIMPSVELNHLTISINTPQYVLAAIPVYVTAFACAGLIPSLVRHYHAQPENVNKSLFWGSALVLFVYVLWLILTFGSIGRDGFGAVFADGSNLGELVTALVNNGVDNTLEIRLNIFSHCAIITSFLSVGLGLFHFIQDKLSLGDTTKQRLIAAAICFGPPAIASFILPYGFIYAIGFAGMFVAFSFFVLPGIMALSLKQKAVITISNRIPLLVILFGILILGLKSALLFSWLPTFA</sequence>
<keyword evidence="3" id="KW-0813">Transport</keyword>
<dbReference type="GO" id="GO:0003333">
    <property type="term" value="P:amino acid transmembrane transport"/>
    <property type="evidence" value="ECO:0007669"/>
    <property type="project" value="InterPro"/>
</dbReference>
<feature type="transmembrane region" description="Helical" evidence="10">
    <location>
        <begin position="322"/>
        <end position="341"/>
    </location>
</feature>
<comment type="caution">
    <text evidence="11">The sequence shown here is derived from an EMBL/GenBank/DDBJ whole genome shotgun (WGS) entry which is preliminary data.</text>
</comment>
<protein>
    <submittedName>
        <fullName evidence="11">Tryptophan-specific transport protein</fullName>
    </submittedName>
</protein>
<comment type="similarity">
    <text evidence="2">Belongs to the amino acid/polyamine transporter 2 family. Mtr/TnaB/TyrP permease subfamily.</text>
</comment>
<evidence type="ECO:0000256" key="5">
    <source>
        <dbReference type="ARBA" id="ARBA00022519"/>
    </source>
</evidence>
<feature type="transmembrane region" description="Helical" evidence="10">
    <location>
        <begin position="92"/>
        <end position="111"/>
    </location>
</feature>
<feature type="transmembrane region" description="Helical" evidence="10">
    <location>
        <begin position="157"/>
        <end position="177"/>
    </location>
</feature>
<dbReference type="Proteomes" id="UP000006327">
    <property type="component" value="Unassembled WGS sequence"/>
</dbReference>
<evidence type="ECO:0000256" key="9">
    <source>
        <dbReference type="ARBA" id="ARBA00023136"/>
    </source>
</evidence>
<keyword evidence="4" id="KW-1003">Cell membrane</keyword>
<keyword evidence="8 10" id="KW-1133">Transmembrane helix</keyword>
<evidence type="ECO:0000256" key="8">
    <source>
        <dbReference type="ARBA" id="ARBA00022989"/>
    </source>
</evidence>
<dbReference type="Pfam" id="PF03222">
    <property type="entry name" value="Trp_Tyr_perm"/>
    <property type="match status" value="1"/>
</dbReference>
<dbReference type="Gene3D" id="1.20.1740.10">
    <property type="entry name" value="Amino acid/polyamine transporter I"/>
    <property type="match status" value="1"/>
</dbReference>
<reference evidence="11 12" key="1">
    <citation type="journal article" date="2017" name="Antonie Van Leeuwenhoek">
        <title>Rhizobium rhizosphaerae sp. nov., a novel species isolated from rice rhizosphere.</title>
        <authorList>
            <person name="Zhao J.J."/>
            <person name="Zhang J."/>
            <person name="Zhang R.J."/>
            <person name="Zhang C.W."/>
            <person name="Yin H.Q."/>
            <person name="Zhang X.X."/>
        </authorList>
    </citation>
    <scope>NUCLEOTIDE SEQUENCE [LARGE SCALE GENOMIC DNA]</scope>
    <source>
        <strain evidence="11 12">BSs20135</strain>
    </source>
</reference>
<evidence type="ECO:0000256" key="2">
    <source>
        <dbReference type="ARBA" id="ARBA00005452"/>
    </source>
</evidence>
<proteinExistence type="inferred from homology"/>
<evidence type="ECO:0000256" key="4">
    <source>
        <dbReference type="ARBA" id="ARBA00022475"/>
    </source>
</evidence>
<dbReference type="InterPro" id="IPR013059">
    <property type="entry name" value="Trp_tyr_transpt"/>
</dbReference>
<keyword evidence="9 10" id="KW-0472">Membrane</keyword>
<dbReference type="RefSeq" id="WP_007623414.1">
    <property type="nucleotide sequence ID" value="NZ_BAEO01000058.1"/>
</dbReference>